<reference evidence="2" key="1">
    <citation type="submission" date="2023-03" db="EMBL/GenBank/DDBJ databases">
        <title>Massive genome expansion in bonnet fungi (Mycena s.s.) driven by repeated elements and novel gene families across ecological guilds.</title>
        <authorList>
            <consortium name="Lawrence Berkeley National Laboratory"/>
            <person name="Harder C.B."/>
            <person name="Miyauchi S."/>
            <person name="Viragh M."/>
            <person name="Kuo A."/>
            <person name="Thoen E."/>
            <person name="Andreopoulos B."/>
            <person name="Lu D."/>
            <person name="Skrede I."/>
            <person name="Drula E."/>
            <person name="Henrissat B."/>
            <person name="Morin E."/>
            <person name="Kohler A."/>
            <person name="Barry K."/>
            <person name="LaButti K."/>
            <person name="Morin E."/>
            <person name="Salamov A."/>
            <person name="Lipzen A."/>
            <person name="Mereny Z."/>
            <person name="Hegedus B."/>
            <person name="Baldrian P."/>
            <person name="Stursova M."/>
            <person name="Weitz H."/>
            <person name="Taylor A."/>
            <person name="Grigoriev I.V."/>
            <person name="Nagy L.G."/>
            <person name="Martin F."/>
            <person name="Kauserud H."/>
        </authorList>
    </citation>
    <scope>NUCLEOTIDE SEQUENCE</scope>
    <source>
        <strain evidence="2">CBHHK002</strain>
    </source>
</reference>
<gene>
    <name evidence="2" type="ORF">DFH08DRAFT_1082466</name>
</gene>
<feature type="compositionally biased region" description="Basic and acidic residues" evidence="1">
    <location>
        <begin position="208"/>
        <end position="221"/>
    </location>
</feature>
<organism evidence="2 3">
    <name type="scientific">Mycena albidolilacea</name>
    <dbReference type="NCBI Taxonomy" id="1033008"/>
    <lineage>
        <taxon>Eukaryota</taxon>
        <taxon>Fungi</taxon>
        <taxon>Dikarya</taxon>
        <taxon>Basidiomycota</taxon>
        <taxon>Agaricomycotina</taxon>
        <taxon>Agaricomycetes</taxon>
        <taxon>Agaricomycetidae</taxon>
        <taxon>Agaricales</taxon>
        <taxon>Marasmiineae</taxon>
        <taxon>Mycenaceae</taxon>
        <taxon>Mycena</taxon>
    </lineage>
</organism>
<dbReference type="EMBL" id="JARIHO010000027">
    <property type="protein sequence ID" value="KAJ7339963.1"/>
    <property type="molecule type" value="Genomic_DNA"/>
</dbReference>
<evidence type="ECO:0000256" key="1">
    <source>
        <dbReference type="SAM" id="MobiDB-lite"/>
    </source>
</evidence>
<sequence length="248" mass="27109">MDDRGESFLPPHLSRVLTNPPHSDLPPPQPELLLPATGAAQATLMERRRLREPRLPADCKTLLRSLVEAHHEEAGFDDFVKGKGVGLVVNLFEPPGARPSLPKRRASTSWKAIVLIDEADVFLERPSLHDLERNAMVAVFFRHVEYYRGILFTTNRVQAFDEAFLSRIHVALHFGELSEASCAQVWRAFVARTSTSTTGGMPTDEAQSETRGEWTTDQERGEDGVFACEGAGGRGGAGALFGAAGCDG</sequence>
<dbReference type="Gene3D" id="3.40.50.300">
    <property type="entry name" value="P-loop containing nucleotide triphosphate hydrolases"/>
    <property type="match status" value="1"/>
</dbReference>
<dbReference type="InterPro" id="IPR027417">
    <property type="entry name" value="P-loop_NTPase"/>
</dbReference>
<proteinExistence type="predicted"/>
<accession>A0AAD6ZUF9</accession>
<evidence type="ECO:0000313" key="2">
    <source>
        <dbReference type="EMBL" id="KAJ7339963.1"/>
    </source>
</evidence>
<evidence type="ECO:0000313" key="3">
    <source>
        <dbReference type="Proteomes" id="UP001218218"/>
    </source>
</evidence>
<evidence type="ECO:0008006" key="4">
    <source>
        <dbReference type="Google" id="ProtNLM"/>
    </source>
</evidence>
<comment type="caution">
    <text evidence="2">The sequence shown here is derived from an EMBL/GenBank/DDBJ whole genome shotgun (WGS) entry which is preliminary data.</text>
</comment>
<dbReference type="SUPFAM" id="SSF52540">
    <property type="entry name" value="P-loop containing nucleoside triphosphate hydrolases"/>
    <property type="match status" value="1"/>
</dbReference>
<dbReference type="Proteomes" id="UP001218218">
    <property type="component" value="Unassembled WGS sequence"/>
</dbReference>
<dbReference type="PANTHER" id="PTHR46411:SF3">
    <property type="entry name" value="AAA+ ATPASE DOMAIN-CONTAINING PROTEIN"/>
    <property type="match status" value="1"/>
</dbReference>
<name>A0AAD6ZUF9_9AGAR</name>
<protein>
    <recommendedName>
        <fullName evidence="4">ATPase AAA-type core domain-containing protein</fullName>
    </recommendedName>
</protein>
<dbReference type="PANTHER" id="PTHR46411">
    <property type="entry name" value="FAMILY ATPASE, PUTATIVE-RELATED"/>
    <property type="match status" value="1"/>
</dbReference>
<feature type="region of interest" description="Disordered" evidence="1">
    <location>
        <begin position="196"/>
        <end position="221"/>
    </location>
</feature>
<feature type="region of interest" description="Disordered" evidence="1">
    <location>
        <begin position="1"/>
        <end position="29"/>
    </location>
</feature>
<keyword evidence="3" id="KW-1185">Reference proteome</keyword>
<dbReference type="AlphaFoldDB" id="A0AAD6ZUF9"/>